<evidence type="ECO:0000256" key="4">
    <source>
        <dbReference type="SAM" id="MobiDB-lite"/>
    </source>
</evidence>
<dbReference type="Gene3D" id="1.10.10.60">
    <property type="entry name" value="Homeodomain-like"/>
    <property type="match status" value="2"/>
</dbReference>
<dbReference type="InterPro" id="IPR037525">
    <property type="entry name" value="Velvet_dom"/>
</dbReference>
<reference evidence="8" key="1">
    <citation type="submission" date="2021-06" db="EMBL/GenBank/DDBJ databases">
        <title>Genome Sequence of Mortierella hyaline Strain SCG-10, a Cold-Adapted, Nitrate-Reducing Fungus Isolated from Soil in Minnesota, USA.</title>
        <authorList>
            <person name="Aldossari N."/>
        </authorList>
    </citation>
    <scope>NUCLEOTIDE SEQUENCE</scope>
    <source>
        <strain evidence="8">SCG-10</strain>
    </source>
</reference>
<feature type="region of interest" description="Disordered" evidence="4">
    <location>
        <begin position="835"/>
        <end position="856"/>
    </location>
</feature>
<feature type="compositionally biased region" description="Low complexity" evidence="4">
    <location>
        <begin position="252"/>
        <end position="268"/>
    </location>
</feature>
<evidence type="ECO:0000259" key="5">
    <source>
        <dbReference type="PROSITE" id="PS50090"/>
    </source>
</evidence>
<dbReference type="GO" id="GO:0005634">
    <property type="term" value="C:nucleus"/>
    <property type="evidence" value="ECO:0007669"/>
    <property type="project" value="UniProtKB-SubCell"/>
</dbReference>
<gene>
    <name evidence="8" type="ORF">KI688_008256</name>
</gene>
<sequence>MVKPTTHSAYCFVSGQSDPSKTPSSSKFILSIRQQPQRAKVCGVKERDRRPIDPPPIIQIKLAEPSIDKNKDYLQSPYLFMCCNLVPANEPEGEIVAPAHRALAGTVVSSLNRLKDVDNSDGGFFVFGDMSARIEGRFRLRFTLFELVEGQVVHVMSIASNPVTVHSSKTFPGMCESTFLSRSFSDQGVRIRIRKDHHVKPKRPVNESTDADEEEESRTSVAMHSPLSSCNDGDQSDHDSSHDTQPAKRTKPSTSSSSTAAASTGSKPITIASRSRHHRSKSNYSSEGASERTPPSSPGPYVAFGSAPSWGRHHPYRLDLSPRRYEDPRYSASLRFRDPYYEQERPSAFYEGLHIESNSRLFEHPGFARSALVHHPREVRGGRPDHGYPVEYAAQRERSRSFGHPRYISTSSIGYFHHPFENHGPYWVEGHPVYFHGPEPPPHAIALAHPPSAAFTSPQGAPLSHATPSSKSSKSRAVPSARHGFPASLLNDEEMEDVSSDKQQDVLHSRTPSMSSQHSESNFSPPHPFSPSEFHAPTMNHGAGSHREAPPMRDTRLQTPTSPHAQGFPCILNEHQIEVLTNMELSNKERKEHKKHKKSKKHKEHKDKKRKHEEDDVELNVGSFKKALVTPTVESLAASTAVPPTSSRPVTVGSAGSGNLDELNIFGGGDHSSAEEDSSSDEDEATARSKVLQKARSVNDATMAAVADLLTATTAGVSADVIKMQQQLQQQIPFTASSTSTATASSAEQLTREEILESIAGIPAMQMLLQQDGLATAAQPQQHQDANAILMSLSNDPSILATVNNTEHHPTLGQIMQREAAAAAAVAAASGLPVLDGKSSSTKKKKAAAAAGPKRNTRTGVPAVAAANAANARTLEEQMDYDMSGASENILHTKWMMATELKERGIPYRTGTFSPGEDNIIRQSIDEYISRHHLPPNALHEWFEKASGRGAGKAERNELKSLWVEIAGRLKTRPLLNIYLHVRRMYHPQNNMGVWTKEDDDKLIEYYAKHKGQWTTIGVALGRMADSCRDRYRNHLKDLATMNTGTWAPEEDKKLLDIMTDLAKKQGKTNLADATHMWTAISELMGGTRSRHQCRHRYTQSLQPKMEMADWLPPTLEQTLAASNVMSLRKSISEKNGQKRQAEAEGAGGTSPSSVQPASASTEFTVPVEDIRVLAAALQNVMPNGSDSSLLWTQAIGGSGSTHAGGTSSMSSADQADHAALTAAIAAATSLPVPSASALLSPALLTASAASTDKAETTGSSTTTTTTEANVTTNTVPPAPEHLQRRTGARQRALDVMRLIEKSEYKEYSEIKWKTMAKKLRAKLQEANGEILGKIIEARERLSAKRDKAVSDGDRFNGSVLAGVVAAMDAALTAAHAESVMTVQFSASSAVLQSAFGVTRSKVEGYKTMPFKELLAKMTALEEEEVRKYRETRRIITSPEYAEAALVQGPSANRETFASVARFRQMRTYVVAKQAASKALYQHFGDNSRRTLNSIQSKAEEMLRDEMNSDSMMPILSRILLKMQLEPSVTSSQEAAAAATAAAAAAATENIRTNEFVESGEEESDYEQEVVAATAAAVAAGIDDKDLSGEDEDE</sequence>
<comment type="subcellular location">
    <subcellularLocation>
        <location evidence="1">Nucleus</location>
    </subcellularLocation>
</comment>
<dbReference type="OrthoDB" id="39591at2759"/>
<keyword evidence="9" id="KW-1185">Reference proteome</keyword>
<keyword evidence="2" id="KW-0238">DNA-binding</keyword>
<dbReference type="InterPro" id="IPR017930">
    <property type="entry name" value="Myb_dom"/>
</dbReference>
<feature type="compositionally biased region" description="Basic and acidic residues" evidence="4">
    <location>
        <begin position="1131"/>
        <end position="1143"/>
    </location>
</feature>
<feature type="domain" description="Myb-like" evidence="5">
    <location>
        <begin position="987"/>
        <end position="1036"/>
    </location>
</feature>
<comment type="caution">
    <text evidence="8">The sequence shown here is derived from an EMBL/GenBank/DDBJ whole genome shotgun (WGS) entry which is preliminary data.</text>
</comment>
<feature type="compositionally biased region" description="Low complexity" evidence="4">
    <location>
        <begin position="444"/>
        <end position="454"/>
    </location>
</feature>
<feature type="domain" description="Velvet" evidence="7">
    <location>
        <begin position="23"/>
        <end position="194"/>
    </location>
</feature>
<feature type="compositionally biased region" description="Basic and acidic residues" evidence="4">
    <location>
        <begin position="235"/>
        <end position="246"/>
    </location>
</feature>
<feature type="compositionally biased region" description="Polar residues" evidence="4">
    <location>
        <begin position="219"/>
        <end position="233"/>
    </location>
</feature>
<evidence type="ECO:0000256" key="2">
    <source>
        <dbReference type="ARBA" id="ARBA00023125"/>
    </source>
</evidence>
<dbReference type="Gene3D" id="2.60.40.3960">
    <property type="entry name" value="Velvet domain"/>
    <property type="match status" value="1"/>
</dbReference>
<feature type="region of interest" description="Disordered" evidence="4">
    <location>
        <begin position="583"/>
        <end position="616"/>
    </location>
</feature>
<feature type="region of interest" description="Disordered" evidence="4">
    <location>
        <begin position="1250"/>
        <end position="1289"/>
    </location>
</feature>
<evidence type="ECO:0000259" key="6">
    <source>
        <dbReference type="PROSITE" id="PS51294"/>
    </source>
</evidence>
<feature type="compositionally biased region" description="Low complexity" evidence="4">
    <location>
        <begin position="1250"/>
        <end position="1276"/>
    </location>
</feature>
<dbReference type="EMBL" id="JAHRHY010000003">
    <property type="protein sequence ID" value="KAG9070717.1"/>
    <property type="molecule type" value="Genomic_DNA"/>
</dbReference>
<feature type="compositionally biased region" description="Low complexity" evidence="4">
    <location>
        <begin position="518"/>
        <end position="537"/>
    </location>
</feature>
<dbReference type="InterPro" id="IPR038491">
    <property type="entry name" value="Velvet_dom_sf"/>
</dbReference>
<feature type="region of interest" description="Disordered" evidence="4">
    <location>
        <begin position="444"/>
        <end position="562"/>
    </location>
</feature>
<dbReference type="PANTHER" id="PTHR46380:SF2">
    <property type="entry name" value="CYCLIN-D-BINDING MYB-LIKE TRANSCRIPTION FACTOR 1"/>
    <property type="match status" value="1"/>
</dbReference>
<protein>
    <submittedName>
        <fullName evidence="8">Uncharacterized protein</fullName>
    </submittedName>
</protein>
<dbReference type="CDD" id="cd00167">
    <property type="entry name" value="SANT"/>
    <property type="match status" value="1"/>
</dbReference>
<evidence type="ECO:0000313" key="9">
    <source>
        <dbReference type="Proteomes" id="UP000707451"/>
    </source>
</evidence>
<keyword evidence="3" id="KW-0539">Nucleus</keyword>
<dbReference type="PANTHER" id="PTHR46380">
    <property type="entry name" value="CYCLIN-D-BINDING MYB-LIKE TRANSCRIPTION FACTOR 1"/>
    <property type="match status" value="1"/>
</dbReference>
<feature type="compositionally biased region" description="Basic and acidic residues" evidence="4">
    <location>
        <begin position="545"/>
        <end position="556"/>
    </location>
</feature>
<evidence type="ECO:0000256" key="1">
    <source>
        <dbReference type="ARBA" id="ARBA00004123"/>
    </source>
</evidence>
<feature type="domain" description="HTH myb-type" evidence="6">
    <location>
        <begin position="993"/>
        <end position="1040"/>
    </location>
</feature>
<name>A0A9P7Y208_9FUNG</name>
<organism evidence="8 9">
    <name type="scientific">Linnemannia hyalina</name>
    <dbReference type="NCBI Taxonomy" id="64524"/>
    <lineage>
        <taxon>Eukaryota</taxon>
        <taxon>Fungi</taxon>
        <taxon>Fungi incertae sedis</taxon>
        <taxon>Mucoromycota</taxon>
        <taxon>Mortierellomycotina</taxon>
        <taxon>Mortierellomycetes</taxon>
        <taxon>Mortierellales</taxon>
        <taxon>Mortierellaceae</taxon>
        <taxon>Linnemannia</taxon>
    </lineage>
</organism>
<dbReference type="GO" id="GO:0000981">
    <property type="term" value="F:DNA-binding transcription factor activity, RNA polymerase II-specific"/>
    <property type="evidence" value="ECO:0007669"/>
    <property type="project" value="TreeGrafter"/>
</dbReference>
<dbReference type="SUPFAM" id="SSF46689">
    <property type="entry name" value="Homeodomain-like"/>
    <property type="match status" value="2"/>
</dbReference>
<feature type="compositionally biased region" description="Basic residues" evidence="4">
    <location>
        <begin position="192"/>
        <end position="203"/>
    </location>
</feature>
<dbReference type="Proteomes" id="UP000707451">
    <property type="component" value="Unassembled WGS sequence"/>
</dbReference>
<feature type="domain" description="Myb-like" evidence="5">
    <location>
        <begin position="1039"/>
        <end position="1102"/>
    </location>
</feature>
<dbReference type="Pfam" id="PF13921">
    <property type="entry name" value="Myb_DNA-bind_6"/>
    <property type="match status" value="1"/>
</dbReference>
<dbReference type="GO" id="GO:0000978">
    <property type="term" value="F:RNA polymerase II cis-regulatory region sequence-specific DNA binding"/>
    <property type="evidence" value="ECO:0007669"/>
    <property type="project" value="TreeGrafter"/>
</dbReference>
<feature type="compositionally biased region" description="Polar residues" evidence="4">
    <location>
        <begin position="1150"/>
        <end position="1162"/>
    </location>
</feature>
<dbReference type="SMART" id="SM00717">
    <property type="entry name" value="SANT"/>
    <property type="match status" value="3"/>
</dbReference>
<proteinExistence type="predicted"/>
<feature type="compositionally biased region" description="Basic and acidic residues" evidence="4">
    <location>
        <begin position="499"/>
        <end position="508"/>
    </location>
</feature>
<dbReference type="InterPro" id="IPR009057">
    <property type="entry name" value="Homeodomain-like_sf"/>
</dbReference>
<feature type="compositionally biased region" description="Acidic residues" evidence="4">
    <location>
        <begin position="675"/>
        <end position="684"/>
    </location>
</feature>
<feature type="compositionally biased region" description="Basic residues" evidence="4">
    <location>
        <begin position="591"/>
        <end position="611"/>
    </location>
</feature>
<accession>A0A9P7Y208</accession>
<feature type="region of interest" description="Disordered" evidence="4">
    <location>
        <begin position="637"/>
        <end position="696"/>
    </location>
</feature>
<dbReference type="PROSITE" id="PS51294">
    <property type="entry name" value="HTH_MYB"/>
    <property type="match status" value="1"/>
</dbReference>
<feature type="compositionally biased region" description="Low complexity" evidence="4">
    <location>
        <begin position="468"/>
        <end position="482"/>
    </location>
</feature>
<dbReference type="InterPro" id="IPR051651">
    <property type="entry name" value="DMTF1_DNA-bind_reg"/>
</dbReference>
<dbReference type="InterPro" id="IPR001005">
    <property type="entry name" value="SANT/Myb"/>
</dbReference>
<evidence type="ECO:0000256" key="3">
    <source>
        <dbReference type="ARBA" id="ARBA00023242"/>
    </source>
</evidence>
<dbReference type="Pfam" id="PF11754">
    <property type="entry name" value="Velvet"/>
    <property type="match status" value="2"/>
</dbReference>
<feature type="region of interest" description="Disordered" evidence="4">
    <location>
        <begin position="192"/>
        <end position="308"/>
    </location>
</feature>
<feature type="region of interest" description="Disordered" evidence="4">
    <location>
        <begin position="1131"/>
        <end position="1162"/>
    </location>
</feature>
<dbReference type="PROSITE" id="PS51821">
    <property type="entry name" value="VELVET"/>
    <property type="match status" value="1"/>
</dbReference>
<dbReference type="PROSITE" id="PS50090">
    <property type="entry name" value="MYB_LIKE"/>
    <property type="match status" value="2"/>
</dbReference>
<evidence type="ECO:0000259" key="7">
    <source>
        <dbReference type="PROSITE" id="PS51821"/>
    </source>
</evidence>
<evidence type="ECO:0000313" key="8">
    <source>
        <dbReference type="EMBL" id="KAG9070717.1"/>
    </source>
</evidence>